<dbReference type="RefSeq" id="WP_278006504.1">
    <property type="nucleotide sequence ID" value="NZ_JARSBN010000009.1"/>
</dbReference>
<evidence type="ECO:0000256" key="1">
    <source>
        <dbReference type="SAM" id="SignalP"/>
    </source>
</evidence>
<feature type="signal peptide" evidence="1">
    <location>
        <begin position="1"/>
        <end position="19"/>
    </location>
</feature>
<sequence>MKTLAFTLLVACFCTILSAQTEFGVKGGLNFTFFKVTEGDFGTNPDTEIGYYGGVFVDFPIDNGFHLQPELLYKGVGDFKFLNAPIYLKYDVYENVHILVGPSLNYFFDFFSNKFKVRADLSLDYDFSSDLSMHMKYTIGLEELSPNVLFMGLGYRL</sequence>
<protein>
    <submittedName>
        <fullName evidence="3">Outer membrane beta-barrel protein</fullName>
    </submittedName>
</protein>
<evidence type="ECO:0000259" key="2">
    <source>
        <dbReference type="Pfam" id="PF13568"/>
    </source>
</evidence>
<dbReference type="Pfam" id="PF13568">
    <property type="entry name" value="OMP_b-brl_2"/>
    <property type="match status" value="1"/>
</dbReference>
<comment type="caution">
    <text evidence="3">The sequence shown here is derived from an EMBL/GenBank/DDBJ whole genome shotgun (WGS) entry which is preliminary data.</text>
</comment>
<evidence type="ECO:0000313" key="3">
    <source>
        <dbReference type="EMBL" id="MDG4717082.1"/>
    </source>
</evidence>
<keyword evidence="4" id="KW-1185">Reference proteome</keyword>
<dbReference type="EMBL" id="JARSBN010000009">
    <property type="protein sequence ID" value="MDG4717082.1"/>
    <property type="molecule type" value="Genomic_DNA"/>
</dbReference>
<dbReference type="InterPro" id="IPR025665">
    <property type="entry name" value="Beta-barrel_OMP_2"/>
</dbReference>
<feature type="domain" description="Outer membrane protein beta-barrel" evidence="2">
    <location>
        <begin position="20"/>
        <end position="74"/>
    </location>
</feature>
<keyword evidence="1" id="KW-0732">Signal</keyword>
<evidence type="ECO:0000313" key="4">
    <source>
        <dbReference type="Proteomes" id="UP001529085"/>
    </source>
</evidence>
<dbReference type="Proteomes" id="UP001529085">
    <property type="component" value="Unassembled WGS sequence"/>
</dbReference>
<gene>
    <name evidence="3" type="ORF">P7122_14445</name>
</gene>
<accession>A0ABT6G4V7</accession>
<feature type="chain" id="PRO_5046548195" evidence="1">
    <location>
        <begin position="20"/>
        <end position="157"/>
    </location>
</feature>
<name>A0ABT6G4V7_9FLAO</name>
<reference evidence="3 4" key="1">
    <citation type="submission" date="2023-03" db="EMBL/GenBank/DDBJ databases">
        <title>Strain YYF002 represents a novel species in the genus Winogradskyella isolated from seawater.</title>
        <authorList>
            <person name="Fu Z.-Y."/>
        </authorList>
    </citation>
    <scope>NUCLEOTIDE SEQUENCE [LARGE SCALE GENOMIC DNA]</scope>
    <source>
        <strain evidence="3 4">YYF002</strain>
    </source>
</reference>
<proteinExistence type="predicted"/>
<organism evidence="3 4">
    <name type="scientific">Winogradskyella marincola</name>
    <dbReference type="NCBI Taxonomy" id="3037795"/>
    <lineage>
        <taxon>Bacteria</taxon>
        <taxon>Pseudomonadati</taxon>
        <taxon>Bacteroidota</taxon>
        <taxon>Flavobacteriia</taxon>
        <taxon>Flavobacteriales</taxon>
        <taxon>Flavobacteriaceae</taxon>
        <taxon>Winogradskyella</taxon>
    </lineage>
</organism>